<gene>
    <name evidence="2" type="ORF">GKJPGBOP_06507</name>
</gene>
<evidence type="ECO:0000256" key="1">
    <source>
        <dbReference type="SAM" id="MobiDB-lite"/>
    </source>
</evidence>
<dbReference type="AlphaFoldDB" id="A0A401WBM6"/>
<proteinExistence type="predicted"/>
<evidence type="ECO:0000313" key="2">
    <source>
        <dbReference type="EMBL" id="GCD46756.1"/>
    </source>
</evidence>
<accession>A0A401WBM6</accession>
<evidence type="ECO:0008006" key="4">
    <source>
        <dbReference type="Google" id="ProtNLM"/>
    </source>
</evidence>
<reference evidence="2 3" key="1">
    <citation type="submission" date="2018-11" db="EMBL/GenBank/DDBJ databases">
        <title>Whole genome sequence of Streptomyces paromomycinus NBRC 15454(T).</title>
        <authorList>
            <person name="Komaki H."/>
            <person name="Tamura T."/>
        </authorList>
    </citation>
    <scope>NUCLEOTIDE SEQUENCE [LARGE SCALE GENOMIC DNA]</scope>
    <source>
        <strain evidence="2 3">NBRC 15454</strain>
    </source>
</reference>
<feature type="region of interest" description="Disordered" evidence="1">
    <location>
        <begin position="226"/>
        <end position="263"/>
    </location>
</feature>
<feature type="compositionally biased region" description="Gly residues" evidence="1">
    <location>
        <begin position="237"/>
        <end position="257"/>
    </location>
</feature>
<dbReference type="Proteomes" id="UP000286746">
    <property type="component" value="Unassembled WGS sequence"/>
</dbReference>
<evidence type="ECO:0000313" key="3">
    <source>
        <dbReference type="Proteomes" id="UP000286746"/>
    </source>
</evidence>
<dbReference type="RefSeq" id="WP_246177688.1">
    <property type="nucleotide sequence ID" value="NZ_BHZD01000001.1"/>
</dbReference>
<sequence>MAGDQLVTAVRRQLGLGRLLPLGGPADGAWIAERAAAGVLRQAGDALPGLRVGTLRLSLADADAAPEAAVPSPPSALPPGPLLIEADVAATAGRPVPASAGLLREALLACAAERLGLDVSVVDVRVTDLLDEDEAEGAKGEGGEGETGGGQVGDAFPGGGATAGDAGPLEAAVLRVPGAVRLVPALGALSRPVREEDGHVLVQLAVAPDRRTLDVARDVRAAVGKAADAGQPADGGPSAGDGQPAGGGQSADGGQPAGGRKRPTVAVLVAALEPPAAA</sequence>
<keyword evidence="3" id="KW-1185">Reference proteome</keyword>
<organism evidence="2 3">
    <name type="scientific">Streptomyces paromomycinus</name>
    <name type="common">Streptomyces rimosus subsp. paromomycinus</name>
    <dbReference type="NCBI Taxonomy" id="92743"/>
    <lineage>
        <taxon>Bacteria</taxon>
        <taxon>Bacillati</taxon>
        <taxon>Actinomycetota</taxon>
        <taxon>Actinomycetes</taxon>
        <taxon>Kitasatosporales</taxon>
        <taxon>Streptomycetaceae</taxon>
        <taxon>Streptomyces</taxon>
    </lineage>
</organism>
<feature type="compositionally biased region" description="Gly residues" evidence="1">
    <location>
        <begin position="145"/>
        <end position="162"/>
    </location>
</feature>
<feature type="region of interest" description="Disordered" evidence="1">
    <location>
        <begin position="133"/>
        <end position="163"/>
    </location>
</feature>
<feature type="compositionally biased region" description="Low complexity" evidence="1">
    <location>
        <begin position="226"/>
        <end position="236"/>
    </location>
</feature>
<comment type="caution">
    <text evidence="2">The sequence shown here is derived from an EMBL/GenBank/DDBJ whole genome shotgun (WGS) entry which is preliminary data.</text>
</comment>
<name>A0A401WBM6_STREY</name>
<dbReference type="EMBL" id="BHZD01000001">
    <property type="protein sequence ID" value="GCD46756.1"/>
    <property type="molecule type" value="Genomic_DNA"/>
</dbReference>
<protein>
    <recommendedName>
        <fullName evidence="4">Nucleopolyhedrovirus P10 family protein</fullName>
    </recommendedName>
</protein>